<dbReference type="AlphaFoldDB" id="A0A1W2HAA9"/>
<dbReference type="STRING" id="758820.SAMN00777080_4385"/>
<dbReference type="EMBL" id="LT838813">
    <property type="protein sequence ID" value="SMD45724.1"/>
    <property type="molecule type" value="Genomic_DNA"/>
</dbReference>
<evidence type="ECO:0000313" key="1">
    <source>
        <dbReference type="EMBL" id="SMD45724.1"/>
    </source>
</evidence>
<gene>
    <name evidence="1" type="ORF">SAMN00777080_4385</name>
</gene>
<dbReference type="RefSeq" id="WP_084122700.1">
    <property type="nucleotide sequence ID" value="NZ_LT838813.1"/>
</dbReference>
<accession>A0A1W2HAA9</accession>
<proteinExistence type="predicted"/>
<dbReference type="OrthoDB" id="428066at2"/>
<dbReference type="Proteomes" id="UP000192333">
    <property type="component" value="Chromosome I"/>
</dbReference>
<keyword evidence="2" id="KW-1185">Reference proteome</keyword>
<dbReference type="Gene3D" id="6.10.250.2100">
    <property type="match status" value="1"/>
</dbReference>
<dbReference type="Pfam" id="PF18506">
    <property type="entry name" value="RelB-like"/>
    <property type="match status" value="1"/>
</dbReference>
<evidence type="ECO:0000313" key="2">
    <source>
        <dbReference type="Proteomes" id="UP000192333"/>
    </source>
</evidence>
<sequence>MEEIKKKYIIDESSNKVAVQIDINDYEKLEQLIEDYALGKYMEENDPTEVLTLNEAKVLYEKMKTEEKGGNTGK</sequence>
<organism evidence="1 2">
    <name type="scientific">Aquiflexum balticum DSM 16537</name>
    <dbReference type="NCBI Taxonomy" id="758820"/>
    <lineage>
        <taxon>Bacteria</taxon>
        <taxon>Pseudomonadati</taxon>
        <taxon>Bacteroidota</taxon>
        <taxon>Cytophagia</taxon>
        <taxon>Cytophagales</taxon>
        <taxon>Cyclobacteriaceae</taxon>
        <taxon>Aquiflexum</taxon>
    </lineage>
</organism>
<reference evidence="2" key="1">
    <citation type="submission" date="2017-04" db="EMBL/GenBank/DDBJ databases">
        <authorList>
            <person name="Varghese N."/>
            <person name="Submissions S."/>
        </authorList>
    </citation>
    <scope>NUCLEOTIDE SEQUENCE [LARGE SCALE GENOMIC DNA]</scope>
    <source>
        <strain evidence="2">DSM 16537</strain>
    </source>
</reference>
<dbReference type="InterPro" id="IPR049537">
    <property type="entry name" value="RelB-like"/>
</dbReference>
<protein>
    <submittedName>
        <fullName evidence="1">Uncharacterized protein</fullName>
    </submittedName>
</protein>
<name>A0A1W2HAA9_9BACT</name>